<evidence type="ECO:0000313" key="2">
    <source>
        <dbReference type="Proteomes" id="UP000317977"/>
    </source>
</evidence>
<keyword evidence="2" id="KW-1185">Reference proteome</keyword>
<dbReference type="AlphaFoldDB" id="A0A5C6FA18"/>
<protein>
    <recommendedName>
        <fullName evidence="3">Methylamine utilization protein</fullName>
    </recommendedName>
</protein>
<proteinExistence type="predicted"/>
<dbReference type="InterPro" id="IPR034242">
    <property type="entry name" value="MauL"/>
</dbReference>
<gene>
    <name evidence="1" type="ORF">Poly59_01710</name>
</gene>
<dbReference type="Proteomes" id="UP000317977">
    <property type="component" value="Unassembled WGS sequence"/>
</dbReference>
<name>A0A5C6FA18_9BACT</name>
<reference evidence="1 2" key="1">
    <citation type="submission" date="2019-02" db="EMBL/GenBank/DDBJ databases">
        <title>Deep-cultivation of Planctomycetes and their phenomic and genomic characterization uncovers novel biology.</title>
        <authorList>
            <person name="Wiegand S."/>
            <person name="Jogler M."/>
            <person name="Boedeker C."/>
            <person name="Pinto D."/>
            <person name="Vollmers J."/>
            <person name="Rivas-Marin E."/>
            <person name="Kohn T."/>
            <person name="Peeters S.H."/>
            <person name="Heuer A."/>
            <person name="Rast P."/>
            <person name="Oberbeckmann S."/>
            <person name="Bunk B."/>
            <person name="Jeske O."/>
            <person name="Meyerdierks A."/>
            <person name="Storesund J.E."/>
            <person name="Kallscheuer N."/>
            <person name="Luecker S."/>
            <person name="Lage O.M."/>
            <person name="Pohl T."/>
            <person name="Merkel B.J."/>
            <person name="Hornburger P."/>
            <person name="Mueller R.-W."/>
            <person name="Bruemmer F."/>
            <person name="Labrenz M."/>
            <person name="Spormann A.M."/>
            <person name="Op Den Camp H."/>
            <person name="Overmann J."/>
            <person name="Amann R."/>
            <person name="Jetten M.S.M."/>
            <person name="Mascher T."/>
            <person name="Medema M.H."/>
            <person name="Devos D.P."/>
            <person name="Kaster A.-K."/>
            <person name="Ovreas L."/>
            <person name="Rohde M."/>
            <person name="Galperin M.Y."/>
            <person name="Jogler C."/>
        </authorList>
    </citation>
    <scope>NUCLEOTIDE SEQUENCE [LARGE SCALE GENOMIC DNA]</scope>
    <source>
        <strain evidence="1 2">Poly59</strain>
    </source>
</reference>
<evidence type="ECO:0000313" key="1">
    <source>
        <dbReference type="EMBL" id="TWU57264.1"/>
    </source>
</evidence>
<organism evidence="1 2">
    <name type="scientific">Rubripirellula reticaptiva</name>
    <dbReference type="NCBI Taxonomy" id="2528013"/>
    <lineage>
        <taxon>Bacteria</taxon>
        <taxon>Pseudomonadati</taxon>
        <taxon>Planctomycetota</taxon>
        <taxon>Planctomycetia</taxon>
        <taxon>Pirellulales</taxon>
        <taxon>Pirellulaceae</taxon>
        <taxon>Rubripirellula</taxon>
    </lineage>
</organism>
<comment type="caution">
    <text evidence="1">The sequence shown here is derived from an EMBL/GenBank/DDBJ whole genome shotgun (WGS) entry which is preliminary data.</text>
</comment>
<dbReference type="SUPFAM" id="SSF49503">
    <property type="entry name" value="Cupredoxins"/>
    <property type="match status" value="1"/>
</dbReference>
<dbReference type="InterPro" id="IPR008972">
    <property type="entry name" value="Cupredoxin"/>
</dbReference>
<accession>A0A5C6FA18</accession>
<sequence>MNASGNRVGGRSPKHPECTFSLGELVLKISTLRHIVFSVAVAAAPFVGSQVNAEETGDLKIRFEYGGTPPKAEAIDVNKDVEFCGRNPLIDERLIVNPDNKGIKNVVVYVYTGRGGTKLPDFEPAKNTHTLANENCRFEPHIVVAQVGDTLEVTNPDAVGHNANLGFFNNKQQNFTIPSGQSKMVELEKDEPAPIPVDCNIHPWMKSFVVVLEHPFAAVSNADGEMVIKGLPVGTELVFRAYHESGSISDVTINGKKEEWKRSRFETTVKAGENDMGTVVIPAEALKSN</sequence>
<dbReference type="EMBL" id="SJPX01000001">
    <property type="protein sequence ID" value="TWU57264.1"/>
    <property type="molecule type" value="Genomic_DNA"/>
</dbReference>
<dbReference type="CDD" id="cd04221">
    <property type="entry name" value="MauL"/>
    <property type="match status" value="1"/>
</dbReference>
<evidence type="ECO:0008006" key="3">
    <source>
        <dbReference type="Google" id="ProtNLM"/>
    </source>
</evidence>
<dbReference type="Gene3D" id="2.60.40.420">
    <property type="entry name" value="Cupredoxins - blue copper proteins"/>
    <property type="match status" value="1"/>
</dbReference>